<gene>
    <name evidence="1" type="ORF">PVE_R1G3038</name>
</gene>
<reference evidence="2" key="1">
    <citation type="submission" date="2016-07" db="EMBL/GenBank/DDBJ databases">
        <authorList>
            <person name="Florea S."/>
            <person name="Webb J.S."/>
            <person name="Jaromczyk J."/>
            <person name="Schardl C.L."/>
        </authorList>
    </citation>
    <scope>NUCLEOTIDE SEQUENCE [LARGE SCALE GENOMIC DNA]</scope>
    <source>
        <strain evidence="2">1YdBTEX2</strain>
    </source>
</reference>
<dbReference type="AlphaFoldDB" id="A0A1D3JY31"/>
<name>A0A1D3JY31_PSEVE</name>
<organism evidence="1 2">
    <name type="scientific">Pseudomonas veronii 1YdBTEX2</name>
    <dbReference type="NCBI Taxonomy" id="1295141"/>
    <lineage>
        <taxon>Bacteria</taxon>
        <taxon>Pseudomonadati</taxon>
        <taxon>Pseudomonadota</taxon>
        <taxon>Gammaproteobacteria</taxon>
        <taxon>Pseudomonadales</taxon>
        <taxon>Pseudomonadaceae</taxon>
        <taxon>Pseudomonas</taxon>
    </lineage>
</organism>
<proteinExistence type="predicted"/>
<accession>A0A1D3JY31</accession>
<dbReference type="RefSeq" id="WP_132849932.1">
    <property type="nucleotide sequence ID" value="NZ_AOUH01000016.1"/>
</dbReference>
<dbReference type="EMBL" id="LT599583">
    <property type="protein sequence ID" value="SBW80922.1"/>
    <property type="molecule type" value="Genomic_DNA"/>
</dbReference>
<dbReference type="Proteomes" id="UP000245431">
    <property type="component" value="Chromosome PVE_r1"/>
</dbReference>
<dbReference type="SUPFAM" id="SSF52172">
    <property type="entry name" value="CheY-like"/>
    <property type="match status" value="1"/>
</dbReference>
<evidence type="ECO:0000313" key="1">
    <source>
        <dbReference type="EMBL" id="SBW80922.1"/>
    </source>
</evidence>
<dbReference type="InterPro" id="IPR011006">
    <property type="entry name" value="CheY-like_superfamily"/>
</dbReference>
<evidence type="ECO:0000313" key="2">
    <source>
        <dbReference type="Proteomes" id="UP000245431"/>
    </source>
</evidence>
<dbReference type="Gene3D" id="3.40.50.2300">
    <property type="match status" value="1"/>
</dbReference>
<evidence type="ECO:0008006" key="3">
    <source>
        <dbReference type="Google" id="ProtNLM"/>
    </source>
</evidence>
<sequence>MIHKSSRILIADEQHFFRLRIERVLNQLGYHRIAPVQSITELRRLVDYAYAPFDVLILNEKFSNQNSFAPLAFCLDSPQILSALIYGSEKLVAGSVIRCGKVTICDATFVDRAELQWIISSTDNSIPVQDTVRYPY</sequence>
<protein>
    <recommendedName>
        <fullName evidence="3">Chemotaxis protein CheY</fullName>
    </recommendedName>
</protein>